<feature type="region of interest" description="Disordered" evidence="3">
    <location>
        <begin position="1"/>
        <end position="22"/>
    </location>
</feature>
<accession>A0AAD5XV75</accession>
<dbReference type="Proteomes" id="UP001212152">
    <property type="component" value="Unassembled WGS sequence"/>
</dbReference>
<dbReference type="AlphaFoldDB" id="A0AAD5XV75"/>
<dbReference type="EMBL" id="JADGJQ010000005">
    <property type="protein sequence ID" value="KAJ3183911.1"/>
    <property type="molecule type" value="Genomic_DNA"/>
</dbReference>
<gene>
    <name evidence="4" type="primary">LRRC23</name>
    <name evidence="4" type="ORF">HDU87_006029</name>
</gene>
<keyword evidence="1" id="KW-0433">Leucine-rich repeat</keyword>
<proteinExistence type="predicted"/>
<feature type="compositionally biased region" description="Acidic residues" evidence="3">
    <location>
        <begin position="323"/>
        <end position="335"/>
    </location>
</feature>
<keyword evidence="2" id="KW-0677">Repeat</keyword>
<dbReference type="PROSITE" id="PS51450">
    <property type="entry name" value="LRR"/>
    <property type="match status" value="3"/>
</dbReference>
<dbReference type="Gene3D" id="3.80.10.10">
    <property type="entry name" value="Ribonuclease Inhibitor"/>
    <property type="match status" value="2"/>
</dbReference>
<evidence type="ECO:0000256" key="3">
    <source>
        <dbReference type="SAM" id="MobiDB-lite"/>
    </source>
</evidence>
<evidence type="ECO:0000313" key="5">
    <source>
        <dbReference type="Proteomes" id="UP001212152"/>
    </source>
</evidence>
<dbReference type="PANTHER" id="PTHR18849">
    <property type="entry name" value="LEUCINE RICH REPEAT PROTEIN"/>
    <property type="match status" value="1"/>
</dbReference>
<feature type="region of interest" description="Disordered" evidence="3">
    <location>
        <begin position="284"/>
        <end position="335"/>
    </location>
</feature>
<dbReference type="InterPro" id="IPR001611">
    <property type="entry name" value="Leu-rich_rpt"/>
</dbReference>
<dbReference type="SUPFAM" id="SSF52058">
    <property type="entry name" value="L domain-like"/>
    <property type="match status" value="1"/>
</dbReference>
<feature type="compositionally biased region" description="Basic and acidic residues" evidence="3">
    <location>
        <begin position="1"/>
        <end position="18"/>
    </location>
</feature>
<dbReference type="PANTHER" id="PTHR18849:SF3">
    <property type="entry name" value="LEUCINE RICH REPEAT CONTAINING 23"/>
    <property type="match status" value="1"/>
</dbReference>
<sequence>MSEDGAPHRHHDDSHEAPPDNPLSVGLITPAISLLSRTGNGLSHAYTKLTLISAGITDIKLLNSYPHLRYVDLSMNAIKDVAPLAALEFLLSADLHGNRIERVGQELGNLKYLQHVDLKANSIRQWEVTGWPLCGFLNLDDNALSGLALPEFTSLLHLSATRNTLEYATPLNTPTLQKLYLSNNPIAKVSNVDLNDKKHLQMLHLRECGLESLEGFAGADGKALPALVYLNLRGNNIHSTAEIDHLSYITTLRILVLLDNPVTSHPTYRLEILARVPKLDRLDKDPITDEEREEASAYKIQMVEKNHAAGADGAEGDGQQQDSDADKDEDLGNDD</sequence>
<evidence type="ECO:0000256" key="2">
    <source>
        <dbReference type="ARBA" id="ARBA00022737"/>
    </source>
</evidence>
<keyword evidence="5" id="KW-1185">Reference proteome</keyword>
<name>A0AAD5XV75_9FUNG</name>
<evidence type="ECO:0000313" key="4">
    <source>
        <dbReference type="EMBL" id="KAJ3183911.1"/>
    </source>
</evidence>
<reference evidence="4" key="1">
    <citation type="submission" date="2020-05" db="EMBL/GenBank/DDBJ databases">
        <title>Phylogenomic resolution of chytrid fungi.</title>
        <authorList>
            <person name="Stajich J.E."/>
            <person name="Amses K."/>
            <person name="Simmons R."/>
            <person name="Seto K."/>
            <person name="Myers J."/>
            <person name="Bonds A."/>
            <person name="Quandt C.A."/>
            <person name="Barry K."/>
            <person name="Liu P."/>
            <person name="Grigoriev I."/>
            <person name="Longcore J.E."/>
            <person name="James T.Y."/>
        </authorList>
    </citation>
    <scope>NUCLEOTIDE SEQUENCE</scope>
    <source>
        <strain evidence="4">JEL0379</strain>
    </source>
</reference>
<dbReference type="Pfam" id="PF13516">
    <property type="entry name" value="LRR_6"/>
    <property type="match status" value="1"/>
</dbReference>
<feature type="compositionally biased region" description="Low complexity" evidence="3">
    <location>
        <begin position="308"/>
        <end position="322"/>
    </location>
</feature>
<organism evidence="4 5">
    <name type="scientific">Geranomyces variabilis</name>
    <dbReference type="NCBI Taxonomy" id="109894"/>
    <lineage>
        <taxon>Eukaryota</taxon>
        <taxon>Fungi</taxon>
        <taxon>Fungi incertae sedis</taxon>
        <taxon>Chytridiomycota</taxon>
        <taxon>Chytridiomycota incertae sedis</taxon>
        <taxon>Chytridiomycetes</taxon>
        <taxon>Spizellomycetales</taxon>
        <taxon>Powellomycetaceae</taxon>
        <taxon>Geranomyces</taxon>
    </lineage>
</organism>
<dbReference type="InterPro" id="IPR032675">
    <property type="entry name" value="LRR_dom_sf"/>
</dbReference>
<dbReference type="Pfam" id="PF14580">
    <property type="entry name" value="LRR_9"/>
    <property type="match status" value="1"/>
</dbReference>
<protein>
    <submittedName>
        <fullName evidence="4">Leucine-rich repeat-containing protein 23</fullName>
    </submittedName>
</protein>
<evidence type="ECO:0000256" key="1">
    <source>
        <dbReference type="ARBA" id="ARBA00022614"/>
    </source>
</evidence>
<comment type="caution">
    <text evidence="4">The sequence shown here is derived from an EMBL/GenBank/DDBJ whole genome shotgun (WGS) entry which is preliminary data.</text>
</comment>